<feature type="transmembrane region" description="Helical" evidence="4">
    <location>
        <begin position="333"/>
        <end position="349"/>
    </location>
</feature>
<dbReference type="RefSeq" id="WP_034701200.1">
    <property type="nucleotide sequence ID" value="NZ_JPRO01000001.1"/>
</dbReference>
<reference evidence="6 7" key="1">
    <citation type="submission" date="2014-07" db="EMBL/GenBank/DDBJ databases">
        <title>Genome of Chryseobacterium luteum DSM 18605.</title>
        <authorList>
            <person name="Stropko S.J."/>
            <person name="Pipes S.E."/>
            <person name="Newman J.D."/>
        </authorList>
    </citation>
    <scope>NUCLEOTIDE SEQUENCE [LARGE SCALE GENOMIC DNA]</scope>
    <source>
        <strain evidence="6 7">DSM 18605</strain>
    </source>
</reference>
<evidence type="ECO:0000256" key="4">
    <source>
        <dbReference type="SAM" id="Phobius"/>
    </source>
</evidence>
<accession>A0A085ZY38</accession>
<dbReference type="Proteomes" id="UP000028703">
    <property type="component" value="Unassembled WGS sequence"/>
</dbReference>
<dbReference type="PANTHER" id="PTHR24421:SF60">
    <property type="entry name" value="SENSOR HISTIDINE KINASE COMP"/>
    <property type="match status" value="1"/>
</dbReference>
<evidence type="ECO:0000256" key="3">
    <source>
        <dbReference type="ARBA" id="ARBA00023012"/>
    </source>
</evidence>
<dbReference type="PANTHER" id="PTHR24421">
    <property type="entry name" value="NITRATE/NITRITE SENSOR PROTEIN NARX-RELATED"/>
    <property type="match status" value="1"/>
</dbReference>
<evidence type="ECO:0000256" key="1">
    <source>
        <dbReference type="ARBA" id="ARBA00022679"/>
    </source>
</evidence>
<gene>
    <name evidence="6" type="ORF">IX38_02265</name>
</gene>
<keyword evidence="4" id="KW-0472">Membrane</keyword>
<evidence type="ECO:0000313" key="7">
    <source>
        <dbReference type="Proteomes" id="UP000028703"/>
    </source>
</evidence>
<dbReference type="InterPro" id="IPR036890">
    <property type="entry name" value="HATPase_C_sf"/>
</dbReference>
<evidence type="ECO:0000256" key="2">
    <source>
        <dbReference type="ARBA" id="ARBA00022777"/>
    </source>
</evidence>
<sequence>MVRYLLLFLLFIISCEKKTSINTVSEKADELYKAGEQQLPKNSIEAYAKFQQALQYYYKDKDSSNISKSLICQAIAQKQTGDVFGAETTLVEALNFMKDNDESLYSVYNTMGDLKYDQKEYATAEEWYTKALDQKIDEVEIKYSILNNKAASEYRQAKYSSALHTLEQIDLSQTKDVRKQGKVRENIVYTKWLQDRNYPAQAEFENLLAFKLKHNDMWGVNSSYSHLAEISQENNPSTSLYYAKQMLNTAGKIKSPEDRLEAIERISFVDSPTNAVKNFVLYKKLSDSIQKYKNANRNRFAYIKYDSEKKETENQRLKADQAQKENLLIRQQVALAASVIIIVLNIILYRRRQARLRQENELKLKNDQLRISKKVHDVVANGIYQVMTKIENQEDFNKDEALDELEFVYEKSRDISYDKEDSKDEQDFSEKISNSIGSFNNDIVKTYIAGNGKNIWENVSQLKQEEIYQIIRELLVNMKKHSKASLVSFRFERINNEITIHYKDNGIGIPGDVIYKNGLSNAVSRIEILQGQIIFDTETEKGLKIDISFPVY</sequence>
<keyword evidence="3" id="KW-0902">Two-component regulatory system</keyword>
<dbReference type="InterPro" id="IPR050482">
    <property type="entry name" value="Sensor_HK_TwoCompSys"/>
</dbReference>
<dbReference type="InterPro" id="IPR011990">
    <property type="entry name" value="TPR-like_helical_dom_sf"/>
</dbReference>
<evidence type="ECO:0000313" key="6">
    <source>
        <dbReference type="EMBL" id="KFF09352.1"/>
    </source>
</evidence>
<dbReference type="GO" id="GO:0000160">
    <property type="term" value="P:phosphorelay signal transduction system"/>
    <property type="evidence" value="ECO:0007669"/>
    <property type="project" value="UniProtKB-KW"/>
</dbReference>
<evidence type="ECO:0000259" key="5">
    <source>
        <dbReference type="Pfam" id="PF02518"/>
    </source>
</evidence>
<dbReference type="InterPro" id="IPR003594">
    <property type="entry name" value="HATPase_dom"/>
</dbReference>
<organism evidence="6 7">
    <name type="scientific">Chryseobacterium luteum</name>
    <dbReference type="NCBI Taxonomy" id="421531"/>
    <lineage>
        <taxon>Bacteria</taxon>
        <taxon>Pseudomonadati</taxon>
        <taxon>Bacteroidota</taxon>
        <taxon>Flavobacteriia</taxon>
        <taxon>Flavobacteriales</taxon>
        <taxon>Weeksellaceae</taxon>
        <taxon>Chryseobacterium group</taxon>
        <taxon>Chryseobacterium</taxon>
    </lineage>
</organism>
<dbReference type="Gene3D" id="3.30.565.10">
    <property type="entry name" value="Histidine kinase-like ATPase, C-terminal domain"/>
    <property type="match status" value="1"/>
</dbReference>
<dbReference type="STRING" id="421531.IX38_02265"/>
<dbReference type="Gene3D" id="1.25.40.10">
    <property type="entry name" value="Tetratricopeptide repeat domain"/>
    <property type="match status" value="1"/>
</dbReference>
<feature type="domain" description="Histidine kinase/HSP90-like ATPase" evidence="5">
    <location>
        <begin position="464"/>
        <end position="550"/>
    </location>
</feature>
<proteinExistence type="predicted"/>
<keyword evidence="4" id="KW-1133">Transmembrane helix</keyword>
<dbReference type="eggNOG" id="COG4585">
    <property type="taxonomic scope" value="Bacteria"/>
</dbReference>
<dbReference type="AlphaFoldDB" id="A0A085ZY38"/>
<dbReference type="PROSITE" id="PS51257">
    <property type="entry name" value="PROKAR_LIPOPROTEIN"/>
    <property type="match status" value="1"/>
</dbReference>
<dbReference type="SUPFAM" id="SSF55874">
    <property type="entry name" value="ATPase domain of HSP90 chaperone/DNA topoisomerase II/histidine kinase"/>
    <property type="match status" value="1"/>
</dbReference>
<keyword evidence="4" id="KW-0812">Transmembrane</keyword>
<name>A0A085ZY38_9FLAO</name>
<dbReference type="Pfam" id="PF02518">
    <property type="entry name" value="HATPase_c"/>
    <property type="match status" value="1"/>
</dbReference>
<dbReference type="GO" id="GO:0016301">
    <property type="term" value="F:kinase activity"/>
    <property type="evidence" value="ECO:0007669"/>
    <property type="project" value="UniProtKB-KW"/>
</dbReference>
<dbReference type="eggNOG" id="COG0457">
    <property type="taxonomic scope" value="Bacteria"/>
</dbReference>
<dbReference type="SUPFAM" id="SSF48452">
    <property type="entry name" value="TPR-like"/>
    <property type="match status" value="1"/>
</dbReference>
<keyword evidence="1" id="KW-0808">Transferase</keyword>
<protein>
    <recommendedName>
        <fullName evidence="5">Histidine kinase/HSP90-like ATPase domain-containing protein</fullName>
    </recommendedName>
</protein>
<keyword evidence="2" id="KW-0418">Kinase</keyword>
<dbReference type="EMBL" id="JPRO01000001">
    <property type="protein sequence ID" value="KFF09352.1"/>
    <property type="molecule type" value="Genomic_DNA"/>
</dbReference>
<dbReference type="OrthoDB" id="943406at2"/>
<keyword evidence="7" id="KW-1185">Reference proteome</keyword>
<comment type="caution">
    <text evidence="6">The sequence shown here is derived from an EMBL/GenBank/DDBJ whole genome shotgun (WGS) entry which is preliminary data.</text>
</comment>